<dbReference type="EMBL" id="JAAALK010000080">
    <property type="protein sequence ID" value="KAG8092930.1"/>
    <property type="molecule type" value="Genomic_DNA"/>
</dbReference>
<comment type="similarity">
    <text evidence="2">In the N-terminal section; belongs to the leguminous lectin family.</text>
</comment>
<accession>A0A8J5WLJ7</accession>
<dbReference type="CDD" id="cd14066">
    <property type="entry name" value="STKc_IRAK"/>
    <property type="match status" value="1"/>
</dbReference>
<evidence type="ECO:0000259" key="18">
    <source>
        <dbReference type="PROSITE" id="PS50011"/>
    </source>
</evidence>
<keyword evidence="5" id="KW-0808">Transferase</keyword>
<dbReference type="GO" id="GO:0002229">
    <property type="term" value="P:defense response to oomycetes"/>
    <property type="evidence" value="ECO:0007669"/>
    <property type="project" value="UniProtKB-ARBA"/>
</dbReference>
<name>A0A8J5WLJ7_ZIZPA</name>
<dbReference type="InterPro" id="IPR008271">
    <property type="entry name" value="Ser/Thr_kinase_AS"/>
</dbReference>
<evidence type="ECO:0000256" key="14">
    <source>
        <dbReference type="ARBA" id="ARBA00023180"/>
    </source>
</evidence>
<gene>
    <name evidence="19" type="ORF">GUJ93_ZPchr0012g21166</name>
</gene>
<feature type="domain" description="Protein kinase" evidence="18">
    <location>
        <begin position="376"/>
        <end position="659"/>
    </location>
</feature>
<evidence type="ECO:0000256" key="3">
    <source>
        <dbReference type="ARBA" id="ARBA00010217"/>
    </source>
</evidence>
<dbReference type="SMART" id="SM00220">
    <property type="entry name" value="S_TKc"/>
    <property type="match status" value="1"/>
</dbReference>
<evidence type="ECO:0000256" key="5">
    <source>
        <dbReference type="ARBA" id="ARBA00022679"/>
    </source>
</evidence>
<feature type="transmembrane region" description="Helical" evidence="16">
    <location>
        <begin position="294"/>
        <end position="321"/>
    </location>
</feature>
<keyword evidence="11 16" id="KW-1133">Transmembrane helix</keyword>
<dbReference type="InterPro" id="IPR000719">
    <property type="entry name" value="Prot_kinase_dom"/>
</dbReference>
<comment type="caution">
    <text evidence="19">The sequence shown here is derived from an EMBL/GenBank/DDBJ whole genome shotgun (WGS) entry which is preliminary data.</text>
</comment>
<dbReference type="FunFam" id="3.30.200.20:FF:000168">
    <property type="entry name" value="L-type lectin-domain containing receptor kinase IX.1"/>
    <property type="match status" value="1"/>
</dbReference>
<comment type="similarity">
    <text evidence="3">In the C-terminal section; belongs to the protein kinase superfamily. Ser/Thr protein kinase family.</text>
</comment>
<evidence type="ECO:0000256" key="17">
    <source>
        <dbReference type="SAM" id="SignalP"/>
    </source>
</evidence>
<dbReference type="PROSITE" id="PS00108">
    <property type="entry name" value="PROTEIN_KINASE_ST"/>
    <property type="match status" value="1"/>
</dbReference>
<dbReference type="Proteomes" id="UP000729402">
    <property type="component" value="Unassembled WGS sequence"/>
</dbReference>
<keyword evidence="10 15" id="KW-0067">ATP-binding</keyword>
<evidence type="ECO:0000256" key="4">
    <source>
        <dbReference type="ARBA" id="ARBA00022475"/>
    </source>
</evidence>
<evidence type="ECO:0000256" key="13">
    <source>
        <dbReference type="ARBA" id="ARBA00023170"/>
    </source>
</evidence>
<dbReference type="PROSITE" id="PS50011">
    <property type="entry name" value="PROTEIN_KINASE_DOM"/>
    <property type="match status" value="1"/>
</dbReference>
<feature type="binding site" evidence="15">
    <location>
        <position position="403"/>
    </location>
    <ligand>
        <name>ATP</name>
        <dbReference type="ChEBI" id="CHEBI:30616"/>
    </ligand>
</feature>
<evidence type="ECO:0000256" key="15">
    <source>
        <dbReference type="PROSITE-ProRule" id="PRU10141"/>
    </source>
</evidence>
<protein>
    <recommendedName>
        <fullName evidence="18">Protein kinase domain-containing protein</fullName>
    </recommendedName>
</protein>
<evidence type="ECO:0000313" key="20">
    <source>
        <dbReference type="Proteomes" id="UP000729402"/>
    </source>
</evidence>
<dbReference type="PANTHER" id="PTHR27007">
    <property type="match status" value="1"/>
</dbReference>
<dbReference type="InterPro" id="IPR017441">
    <property type="entry name" value="Protein_kinase_ATP_BS"/>
</dbReference>
<reference evidence="19" key="2">
    <citation type="submission" date="2021-02" db="EMBL/GenBank/DDBJ databases">
        <authorList>
            <person name="Kimball J.A."/>
            <person name="Haas M.W."/>
            <person name="Macchietto M."/>
            <person name="Kono T."/>
            <person name="Duquette J."/>
            <person name="Shao M."/>
        </authorList>
    </citation>
    <scope>NUCLEOTIDE SEQUENCE</scope>
    <source>
        <tissue evidence="19">Fresh leaf tissue</tissue>
    </source>
</reference>
<evidence type="ECO:0000256" key="11">
    <source>
        <dbReference type="ARBA" id="ARBA00022989"/>
    </source>
</evidence>
<dbReference type="FunFam" id="1.10.510.10:FF:000240">
    <property type="entry name" value="Lectin-domain containing receptor kinase A4.3"/>
    <property type="match status" value="1"/>
</dbReference>
<organism evidence="19 20">
    <name type="scientific">Zizania palustris</name>
    <name type="common">Northern wild rice</name>
    <dbReference type="NCBI Taxonomy" id="103762"/>
    <lineage>
        <taxon>Eukaryota</taxon>
        <taxon>Viridiplantae</taxon>
        <taxon>Streptophyta</taxon>
        <taxon>Embryophyta</taxon>
        <taxon>Tracheophyta</taxon>
        <taxon>Spermatophyta</taxon>
        <taxon>Magnoliopsida</taxon>
        <taxon>Liliopsida</taxon>
        <taxon>Poales</taxon>
        <taxon>Poaceae</taxon>
        <taxon>BOP clade</taxon>
        <taxon>Oryzoideae</taxon>
        <taxon>Oryzeae</taxon>
        <taxon>Zizaniinae</taxon>
        <taxon>Zizania</taxon>
    </lineage>
</organism>
<evidence type="ECO:0000256" key="10">
    <source>
        <dbReference type="ARBA" id="ARBA00022840"/>
    </source>
</evidence>
<keyword evidence="8 15" id="KW-0547">Nucleotide-binding</keyword>
<comment type="subcellular location">
    <subcellularLocation>
        <location evidence="1">Cell membrane</location>
        <topology evidence="1">Single-pass type I membrane protein</topology>
    </subcellularLocation>
</comment>
<keyword evidence="6 16" id="KW-0812">Transmembrane</keyword>
<dbReference type="GO" id="GO:0005886">
    <property type="term" value="C:plasma membrane"/>
    <property type="evidence" value="ECO:0007669"/>
    <property type="project" value="UniProtKB-SubCell"/>
</dbReference>
<evidence type="ECO:0000256" key="8">
    <source>
        <dbReference type="ARBA" id="ARBA00022741"/>
    </source>
</evidence>
<reference evidence="19" key="1">
    <citation type="journal article" date="2021" name="bioRxiv">
        <title>Whole Genome Assembly and Annotation of Northern Wild Rice, Zizania palustris L., Supports a Whole Genome Duplication in the Zizania Genus.</title>
        <authorList>
            <person name="Haas M."/>
            <person name="Kono T."/>
            <person name="Macchietto M."/>
            <person name="Millas R."/>
            <person name="McGilp L."/>
            <person name="Shao M."/>
            <person name="Duquette J."/>
            <person name="Hirsch C.N."/>
            <person name="Kimball J."/>
        </authorList>
    </citation>
    <scope>NUCLEOTIDE SEQUENCE</scope>
    <source>
        <tissue evidence="19">Fresh leaf tissue</tissue>
    </source>
</reference>
<keyword evidence="14" id="KW-0325">Glycoprotein</keyword>
<dbReference type="AlphaFoldDB" id="A0A8J5WLJ7"/>
<dbReference type="InterPro" id="IPR050528">
    <property type="entry name" value="L-type_Lectin-RKs"/>
</dbReference>
<evidence type="ECO:0000256" key="6">
    <source>
        <dbReference type="ARBA" id="ARBA00022692"/>
    </source>
</evidence>
<keyword evidence="9" id="KW-0418">Kinase</keyword>
<evidence type="ECO:0000256" key="1">
    <source>
        <dbReference type="ARBA" id="ARBA00004251"/>
    </source>
</evidence>
<dbReference type="Pfam" id="PF00069">
    <property type="entry name" value="Pkinase"/>
    <property type="match status" value="1"/>
</dbReference>
<evidence type="ECO:0000313" key="19">
    <source>
        <dbReference type="EMBL" id="KAG8092930.1"/>
    </source>
</evidence>
<evidence type="ECO:0000256" key="7">
    <source>
        <dbReference type="ARBA" id="ARBA00022729"/>
    </source>
</evidence>
<keyword evidence="12 16" id="KW-0472">Membrane</keyword>
<keyword evidence="13" id="KW-0675">Receptor</keyword>
<feature type="signal peptide" evidence="17">
    <location>
        <begin position="1"/>
        <end position="20"/>
    </location>
</feature>
<proteinExistence type="inferred from homology"/>
<dbReference type="PROSITE" id="PS00107">
    <property type="entry name" value="PROTEIN_KINASE_ATP"/>
    <property type="match status" value="1"/>
</dbReference>
<keyword evidence="20" id="KW-1185">Reference proteome</keyword>
<dbReference type="OrthoDB" id="652621at2759"/>
<evidence type="ECO:0000256" key="16">
    <source>
        <dbReference type="SAM" id="Phobius"/>
    </source>
</evidence>
<sequence>MMKKLILFVFLSVLARQASADDAEGCNRWCGGLTVPYPLGFSGSCPIVLSCDTASTGNSTATALLHPRNATKDDDAYAVGPVNPRNSTFVVSLPLSCNRTVSDGRRWLFGANYGLSSRTGLFLRGNCRNANNTNCNVPVDFMSRMLRTAKCGANETTSSLITCIPSIQPEAKDAAAGLNLFAQWDKAEKLECDELLTSAVYGETPDKVFSVDFSVAELGWWVNGNCTRAGSAAGDETGRCADNAECLNVQTPSGGWGHRCSCEDGMSGDGFAAGDGCRVDSAFAADPSDSKITVVAIAVAVAGSVMFLLFLSLCVCCFLCCRRRRNAKQTMKTAPKKRSKEARFFRGELVEDELELGAVGPQQFHYGELAAATENFSRDRRLGSGGFGSVYRGFLNGGDVAVKRVAETSRQGWKEFVSEVRIISRLRHRNLVPLIGWCHDGGDELLLVYELMPNSSLDAHLYLRPETGALLPWPVRYKIVLGVGAALLYLHQEAEQRVVHRDIKPSNVMLDASFNARLGDFGLARLIDDGRRSHTTGIAGTMGYIDPEECMLVRKASVESDVYSFGVVLLEVACGRRPAVGVNGGEDFVHLAQWVWGSHGGGGGILGAADARLKSEFDAAEMEHVLVVGLWCAHPDRGLRPSIRQAVSVLRFEAPLPSLPAKMPVATYGLPASGSDCSAAADGSSDSTLDA</sequence>
<feature type="chain" id="PRO_5035189109" description="Protein kinase domain-containing protein" evidence="17">
    <location>
        <begin position="21"/>
        <end position="691"/>
    </location>
</feature>
<dbReference type="GO" id="GO:0004672">
    <property type="term" value="F:protein kinase activity"/>
    <property type="evidence" value="ECO:0007669"/>
    <property type="project" value="InterPro"/>
</dbReference>
<dbReference type="GO" id="GO:0005524">
    <property type="term" value="F:ATP binding"/>
    <property type="evidence" value="ECO:0007669"/>
    <property type="project" value="UniProtKB-UniRule"/>
</dbReference>
<keyword evidence="4" id="KW-1003">Cell membrane</keyword>
<evidence type="ECO:0000256" key="12">
    <source>
        <dbReference type="ARBA" id="ARBA00023136"/>
    </source>
</evidence>
<evidence type="ECO:0000256" key="9">
    <source>
        <dbReference type="ARBA" id="ARBA00022777"/>
    </source>
</evidence>
<keyword evidence="7 17" id="KW-0732">Signal</keyword>
<evidence type="ECO:0000256" key="2">
    <source>
        <dbReference type="ARBA" id="ARBA00008536"/>
    </source>
</evidence>